<accession>A0A8D2I0W8</accession>
<organism evidence="1 2">
    <name type="scientific">Urocitellus parryii</name>
    <name type="common">Arctic ground squirrel</name>
    <name type="synonym">Spermophilus parryii</name>
    <dbReference type="NCBI Taxonomy" id="9999"/>
    <lineage>
        <taxon>Eukaryota</taxon>
        <taxon>Metazoa</taxon>
        <taxon>Chordata</taxon>
        <taxon>Craniata</taxon>
        <taxon>Vertebrata</taxon>
        <taxon>Euteleostomi</taxon>
        <taxon>Mammalia</taxon>
        <taxon>Eutheria</taxon>
        <taxon>Euarchontoglires</taxon>
        <taxon>Glires</taxon>
        <taxon>Rodentia</taxon>
        <taxon>Sciuromorpha</taxon>
        <taxon>Sciuridae</taxon>
        <taxon>Xerinae</taxon>
        <taxon>Marmotini</taxon>
        <taxon>Urocitellus</taxon>
    </lineage>
</organism>
<sequence length="87" mass="10450">MSHREDPQGHLLTLLLQSQSPSLKGPLQRRGRRYPKGKREQWMLERMGTALPKMKMPEQTRPRKWKMLEMPSEMCAFLVTLYFWYTV</sequence>
<protein>
    <submittedName>
        <fullName evidence="1">Uncharacterized protein</fullName>
    </submittedName>
</protein>
<dbReference type="AlphaFoldDB" id="A0A8D2I0W8"/>
<proteinExistence type="predicted"/>
<keyword evidence="2" id="KW-1185">Reference proteome</keyword>
<name>A0A8D2I0W8_UROPR</name>
<evidence type="ECO:0000313" key="1">
    <source>
        <dbReference type="Ensembl" id="ENSUPAP00010020542.1"/>
    </source>
</evidence>
<reference evidence="1" key="2">
    <citation type="submission" date="2025-09" db="UniProtKB">
        <authorList>
            <consortium name="Ensembl"/>
        </authorList>
    </citation>
    <scope>IDENTIFICATION</scope>
</reference>
<reference evidence="1" key="1">
    <citation type="submission" date="2025-08" db="UniProtKB">
        <authorList>
            <consortium name="Ensembl"/>
        </authorList>
    </citation>
    <scope>IDENTIFICATION</scope>
</reference>
<dbReference type="Proteomes" id="UP000694417">
    <property type="component" value="Unplaced"/>
</dbReference>
<dbReference type="GeneTree" id="ENSGT00940000167837"/>
<evidence type="ECO:0000313" key="2">
    <source>
        <dbReference type="Proteomes" id="UP000694417"/>
    </source>
</evidence>
<dbReference type="Ensembl" id="ENSUPAT00010023368.1">
    <property type="protein sequence ID" value="ENSUPAP00010020542.1"/>
    <property type="gene ID" value="ENSUPAG00010016265.1"/>
</dbReference>